<evidence type="ECO:0000313" key="2">
    <source>
        <dbReference type="Proteomes" id="UP000031390"/>
    </source>
</evidence>
<comment type="caution">
    <text evidence="1">The sequence shown here is derived from an EMBL/GenBank/DDBJ whole genome shotgun (WGS) entry which is preliminary data.</text>
</comment>
<reference evidence="1 2" key="1">
    <citation type="submission" date="2014-12" db="EMBL/GenBank/DDBJ databases">
        <title>Genome sequence of Morococcus cerebrosus.</title>
        <authorList>
            <person name="Shin S.-K."/>
            <person name="Yi H."/>
        </authorList>
    </citation>
    <scope>NUCLEOTIDE SEQUENCE [LARGE SCALE GENOMIC DNA]</scope>
    <source>
        <strain evidence="1 2">CIP 81.93</strain>
    </source>
</reference>
<name>A0A0C1GVK0_9NEIS</name>
<evidence type="ECO:0000313" key="1">
    <source>
        <dbReference type="EMBL" id="KIC05857.1"/>
    </source>
</evidence>
<proteinExistence type="predicted"/>
<dbReference type="Proteomes" id="UP000031390">
    <property type="component" value="Unassembled WGS sequence"/>
</dbReference>
<dbReference type="PATRIC" id="fig|1056807.3.peg.2589"/>
<dbReference type="AlphaFoldDB" id="A0A0C1GVK0"/>
<organism evidence="1 2">
    <name type="scientific">Morococcus cerebrosus</name>
    <dbReference type="NCBI Taxonomy" id="1056807"/>
    <lineage>
        <taxon>Bacteria</taxon>
        <taxon>Pseudomonadati</taxon>
        <taxon>Pseudomonadota</taxon>
        <taxon>Betaproteobacteria</taxon>
        <taxon>Neisseriales</taxon>
        <taxon>Neisseriaceae</taxon>
        <taxon>Morococcus</taxon>
    </lineage>
</organism>
<dbReference type="EMBL" id="JUFZ01000148">
    <property type="protein sequence ID" value="KIC05857.1"/>
    <property type="molecule type" value="Genomic_DNA"/>
</dbReference>
<sequence>MRPQGNQGRLKTFWRNLRPWFSDDLFVLELIDDLRKREASVSPTATPTR</sequence>
<accession>A0A0C1GVK0</accession>
<gene>
    <name evidence="1" type="ORF">MCC93_27030</name>
</gene>
<protein>
    <submittedName>
        <fullName evidence="1">Uncharacterized protein</fullName>
    </submittedName>
</protein>